<reference evidence="3 4" key="1">
    <citation type="submission" date="2021-06" db="EMBL/GenBank/DDBJ databases">
        <title>Bacterium isolated from marine sediment.</title>
        <authorList>
            <person name="Zhu K.-L."/>
            <person name="Du Z.-J."/>
            <person name="Liang Q.-Y."/>
        </authorList>
    </citation>
    <scope>NUCLEOTIDE SEQUENCE [LARGE SCALE GENOMIC DNA]</scope>
    <source>
        <strain evidence="3 4">A346</strain>
    </source>
</reference>
<keyword evidence="4" id="KW-1185">Reference proteome</keyword>
<organism evidence="3 4">
    <name type="scientific">Marinobacterium weihaiense</name>
    <dbReference type="NCBI Taxonomy" id="2851016"/>
    <lineage>
        <taxon>Bacteria</taxon>
        <taxon>Pseudomonadati</taxon>
        <taxon>Pseudomonadota</taxon>
        <taxon>Gammaproteobacteria</taxon>
        <taxon>Oceanospirillales</taxon>
        <taxon>Oceanospirillaceae</taxon>
        <taxon>Marinobacterium</taxon>
    </lineage>
</organism>
<comment type="caution">
    <text evidence="3">The sequence shown here is derived from an EMBL/GenBank/DDBJ whole genome shotgun (WGS) entry which is preliminary data.</text>
</comment>
<sequence>MMRLFMFRVLPLAALVLLVLLGYVLMNGLETVGRVVDRGPSVEVRRNQYLAAGQLLEQQGQRVVHSRYPVAVDQLGPRDSLLLTDADYLMDDPVRVAALLEWVESGGHLLWHYSPTQTSHPLAQALGVSRRHHAEDKQAHRDKASRTADEEVDVEALLEHLEAAEKHTEDTPELRPSERVRENIHRKEAGVAPSELNYLAAADRARFYSFASSALEWQSDTSISANLTLEARSQPSERAALLMLRLGSGRVTVLQDIGIWSNSRIGLFDHAYLLLWLNRDHPVVHVQRYSDWPPLSQLLVAYAPEMLVIDLCLLLAWLLYRGRRFGPVLQPSHQQRRTLNEHIDAVARFHYRQGHLNHLLAPLRRQVLNRAARLQVGLEQLTTAQQQAAVAEQAQLPATAVSQAMTPQEHYTSAELVETVQLLLRIRNRL</sequence>
<evidence type="ECO:0000313" key="3">
    <source>
        <dbReference type="EMBL" id="MBV0932336.1"/>
    </source>
</evidence>
<feature type="region of interest" description="Disordered" evidence="1">
    <location>
        <begin position="129"/>
        <end position="150"/>
    </location>
</feature>
<protein>
    <submittedName>
        <fullName evidence="3">DUF4350 domain-containing protein</fullName>
    </submittedName>
</protein>
<dbReference type="Proteomes" id="UP000755551">
    <property type="component" value="Unassembled WGS sequence"/>
</dbReference>
<dbReference type="InterPro" id="IPR025646">
    <property type="entry name" value="DUF4350"/>
</dbReference>
<feature type="compositionally biased region" description="Basic and acidic residues" evidence="1">
    <location>
        <begin position="133"/>
        <end position="149"/>
    </location>
</feature>
<name>A0ABS6M8W3_9GAMM</name>
<accession>A0ABS6M8W3</accession>
<evidence type="ECO:0000256" key="1">
    <source>
        <dbReference type="SAM" id="MobiDB-lite"/>
    </source>
</evidence>
<evidence type="ECO:0000259" key="2">
    <source>
        <dbReference type="Pfam" id="PF14258"/>
    </source>
</evidence>
<evidence type="ECO:0000313" key="4">
    <source>
        <dbReference type="Proteomes" id="UP000755551"/>
    </source>
</evidence>
<proteinExistence type="predicted"/>
<feature type="domain" description="DUF4350" evidence="2">
    <location>
        <begin position="45"/>
        <end position="277"/>
    </location>
</feature>
<dbReference type="EMBL" id="JAHQZT010000003">
    <property type="protein sequence ID" value="MBV0932336.1"/>
    <property type="molecule type" value="Genomic_DNA"/>
</dbReference>
<dbReference type="Pfam" id="PF14258">
    <property type="entry name" value="DUF4350"/>
    <property type="match status" value="1"/>
</dbReference>
<gene>
    <name evidence="3" type="ORF">KTN04_03155</name>
</gene>
<dbReference type="RefSeq" id="WP_217333764.1">
    <property type="nucleotide sequence ID" value="NZ_JAHQZT010000003.1"/>
</dbReference>